<dbReference type="CDD" id="cd14948">
    <property type="entry name" value="BACON"/>
    <property type="match status" value="2"/>
</dbReference>
<reference evidence="9 10" key="1">
    <citation type="submission" date="2011-04" db="EMBL/GenBank/DDBJ databases">
        <title>The Genome Sequence of Dysgonomonas mossii DSM 22836.</title>
        <authorList>
            <consortium name="The Broad Institute Genome Sequencing Platform"/>
            <person name="Earl A."/>
            <person name="Ward D."/>
            <person name="Feldgarden M."/>
            <person name="Gevers D."/>
            <person name="Pudlo N."/>
            <person name="Martens E."/>
            <person name="Allen-Vercoe E."/>
            <person name="Young S.K."/>
            <person name="Zeng Q."/>
            <person name="Gargeya S."/>
            <person name="Fitzgerald M."/>
            <person name="Haas B."/>
            <person name="Abouelleil A."/>
            <person name="Alvarado L."/>
            <person name="Arachchi H.M."/>
            <person name="Berlin A."/>
            <person name="Brown A."/>
            <person name="Chapman S.B."/>
            <person name="Chen Z."/>
            <person name="Dunbar C."/>
            <person name="Freedman E."/>
            <person name="Gearin G."/>
            <person name="Gellesch M."/>
            <person name="Goldberg J."/>
            <person name="Griggs A."/>
            <person name="Gujja S."/>
            <person name="Heiman D."/>
            <person name="Howarth C."/>
            <person name="Larson L."/>
            <person name="Lui A."/>
            <person name="MacDonald P.J.P."/>
            <person name="Mehta T."/>
            <person name="Montmayeur A."/>
            <person name="Murphy C."/>
            <person name="Neiman D."/>
            <person name="Pearson M."/>
            <person name="Priest M."/>
            <person name="Roberts A."/>
            <person name="Saif S."/>
            <person name="Shea T."/>
            <person name="Shenoy N."/>
            <person name="Sisk P."/>
            <person name="Stolte C."/>
            <person name="Sykes S."/>
            <person name="Yandava C."/>
            <person name="Wortman J."/>
            <person name="Nusbaum C."/>
            <person name="Birren B."/>
        </authorList>
    </citation>
    <scope>NUCLEOTIDE SEQUENCE [LARGE SCALE GENOMIC DNA]</scope>
    <source>
        <strain evidence="9 10">DSM 22836</strain>
    </source>
</reference>
<feature type="chain" id="PRO_5003379811" description="DNA mismatch repair protein" evidence="5">
    <location>
        <begin position="26"/>
        <end position="568"/>
    </location>
</feature>
<evidence type="ECO:0000313" key="9">
    <source>
        <dbReference type="EMBL" id="EGK04088.1"/>
    </source>
</evidence>
<protein>
    <recommendedName>
        <fullName evidence="11">DNA mismatch repair protein</fullName>
    </recommendedName>
</protein>
<feature type="signal peptide" evidence="5">
    <location>
        <begin position="1"/>
        <end position="25"/>
    </location>
</feature>
<dbReference type="HOGENOM" id="CLU_018668_3_0_10"/>
<evidence type="ECO:0000256" key="5">
    <source>
        <dbReference type="SAM" id="SignalP"/>
    </source>
</evidence>
<dbReference type="GO" id="GO:0009251">
    <property type="term" value="P:glucan catabolic process"/>
    <property type="evidence" value="ECO:0007669"/>
    <property type="project" value="TreeGrafter"/>
</dbReference>
<evidence type="ECO:0008006" key="11">
    <source>
        <dbReference type="Google" id="ProtNLM"/>
    </source>
</evidence>
<feature type="domain" description="BACON" evidence="8">
    <location>
        <begin position="33"/>
        <end position="118"/>
    </location>
</feature>
<keyword evidence="10" id="KW-1185">Reference proteome</keyword>
<comment type="similarity">
    <text evidence="4">Belongs to the glycosyl hydrolase 5 (cellulase A) family.</text>
</comment>
<evidence type="ECO:0000256" key="2">
    <source>
        <dbReference type="ARBA" id="ARBA00022801"/>
    </source>
</evidence>
<dbReference type="RefSeq" id="WP_006842487.1">
    <property type="nucleotide sequence ID" value="NZ_AQWJ01000002.1"/>
</dbReference>
<proteinExistence type="inferred from homology"/>
<dbReference type="InterPro" id="IPR013783">
    <property type="entry name" value="Ig-like_fold"/>
</dbReference>
<dbReference type="Pfam" id="PF00150">
    <property type="entry name" value="Cellulase"/>
    <property type="match status" value="1"/>
</dbReference>
<name>F8WYR5_9BACT</name>
<accession>F8WYR5</accession>
<dbReference type="eggNOG" id="COG2730">
    <property type="taxonomic scope" value="Bacteria"/>
</dbReference>
<gene>
    <name evidence="9" type="ORF">HMPREF9456_01116</name>
</gene>
<dbReference type="STRING" id="742767.HMPREF9456_01116"/>
<dbReference type="PANTHER" id="PTHR31297:SF17">
    <property type="entry name" value="ENDOGLUCANASE"/>
    <property type="match status" value="1"/>
</dbReference>
<dbReference type="Gene3D" id="2.60.40.10">
    <property type="entry name" value="Immunoglobulins"/>
    <property type="match status" value="2"/>
</dbReference>
<dbReference type="InterPro" id="IPR024361">
    <property type="entry name" value="BACON"/>
</dbReference>
<keyword evidence="1 5" id="KW-0732">Signal</keyword>
<dbReference type="GO" id="GO:0008422">
    <property type="term" value="F:beta-glucosidase activity"/>
    <property type="evidence" value="ECO:0007669"/>
    <property type="project" value="TreeGrafter"/>
</dbReference>
<feature type="domain" description="BACON" evidence="7">
    <location>
        <begin position="153"/>
        <end position="203"/>
    </location>
</feature>
<dbReference type="OrthoDB" id="9800955at2"/>
<dbReference type="EMBL" id="ADLW01000004">
    <property type="protein sequence ID" value="EGK04088.1"/>
    <property type="molecule type" value="Genomic_DNA"/>
</dbReference>
<dbReference type="GO" id="GO:0005576">
    <property type="term" value="C:extracellular region"/>
    <property type="evidence" value="ECO:0007669"/>
    <property type="project" value="TreeGrafter"/>
</dbReference>
<evidence type="ECO:0000259" key="8">
    <source>
        <dbReference type="Pfam" id="PF19190"/>
    </source>
</evidence>
<keyword evidence="2 4" id="KW-0378">Hydrolase</keyword>
<dbReference type="Proteomes" id="UP000006420">
    <property type="component" value="Unassembled WGS sequence"/>
</dbReference>
<evidence type="ECO:0000256" key="1">
    <source>
        <dbReference type="ARBA" id="ARBA00022729"/>
    </source>
</evidence>
<evidence type="ECO:0000259" key="6">
    <source>
        <dbReference type="Pfam" id="PF00150"/>
    </source>
</evidence>
<dbReference type="Pfam" id="PF19190">
    <property type="entry name" value="BACON_2"/>
    <property type="match status" value="1"/>
</dbReference>
<dbReference type="AlphaFoldDB" id="F8WYR5"/>
<sequence>MKKYKFLLYTLICVCLTFFSISCSGDEDKNDPELIVSTDNLTFTKDGGDNTIHIKTNQRWTVASSESWCTVSPASGEEIGTIKLIVSAQANTTTDIRNATLTITAGNIKKEVAVTQALTNLLVVKKNIYDVKSEGENITVELQTSGSHEIVINGDWITKSSTKSVSDVSEVFVIAPNKNIFEREGTIVFKVGNLSETVTIVQAATSLNIAADKTGMNNDAPALAAKMGLGWNLGNTLEATDGTTAGETTWGNPKASKALIDGVKAAGFNTVRIPCAWNAYIEDQTTYKISDARLARVKEVVDYCIDNNMYAIINIHWDGGWLEENPTYDKQVEVNKKQKALWEQIAVYFRDYDEHLLFAGTNEVHANYNTPSAENIEVQQSYNQTFINAVRSTGGKNTWRNLIVQSYNTNIDYAVNYMKMPTDPTANRIMAEVHYYDPYDFTLAEENTIFLWGKDFSGAGVSTWGQEDWADTQFGKIKTNFVDMGIPVILGEYAATLRASLSTADYANHVKARNYYLNYITKVAVQDGLIPVYWDNGPTGDKASGLFNRTTGEQVHTDAINAIISAGK</sequence>
<keyword evidence="3 4" id="KW-0326">Glycosidase</keyword>
<evidence type="ECO:0000256" key="3">
    <source>
        <dbReference type="ARBA" id="ARBA00023295"/>
    </source>
</evidence>
<dbReference type="Pfam" id="PF13004">
    <property type="entry name" value="BACON"/>
    <property type="match status" value="1"/>
</dbReference>
<dbReference type="GO" id="GO:0009986">
    <property type="term" value="C:cell surface"/>
    <property type="evidence" value="ECO:0007669"/>
    <property type="project" value="TreeGrafter"/>
</dbReference>
<dbReference type="Gene3D" id="3.20.20.80">
    <property type="entry name" value="Glycosidases"/>
    <property type="match status" value="1"/>
</dbReference>
<evidence type="ECO:0000256" key="4">
    <source>
        <dbReference type="RuleBase" id="RU361153"/>
    </source>
</evidence>
<dbReference type="InterPro" id="IPR001547">
    <property type="entry name" value="Glyco_hydro_5"/>
</dbReference>
<evidence type="ECO:0000313" key="10">
    <source>
        <dbReference type="Proteomes" id="UP000006420"/>
    </source>
</evidence>
<dbReference type="SUPFAM" id="SSF51445">
    <property type="entry name" value="(Trans)glycosidases"/>
    <property type="match status" value="1"/>
</dbReference>
<comment type="caution">
    <text evidence="9">The sequence shown here is derived from an EMBL/GenBank/DDBJ whole genome shotgun (WGS) entry which is preliminary data.</text>
</comment>
<evidence type="ECO:0000259" key="7">
    <source>
        <dbReference type="Pfam" id="PF13004"/>
    </source>
</evidence>
<dbReference type="PROSITE" id="PS51257">
    <property type="entry name" value="PROKAR_LIPOPROTEIN"/>
    <property type="match status" value="1"/>
</dbReference>
<dbReference type="PANTHER" id="PTHR31297">
    <property type="entry name" value="GLUCAN ENDO-1,6-BETA-GLUCOSIDASE B"/>
    <property type="match status" value="1"/>
</dbReference>
<dbReference type="InterPro" id="IPR017853">
    <property type="entry name" value="GH"/>
</dbReference>
<feature type="domain" description="Glycoside hydrolase family 5" evidence="6">
    <location>
        <begin position="243"/>
        <end position="538"/>
    </location>
</feature>
<organism evidence="9 10">
    <name type="scientific">Dysgonomonas mossii DSM 22836</name>
    <dbReference type="NCBI Taxonomy" id="742767"/>
    <lineage>
        <taxon>Bacteria</taxon>
        <taxon>Pseudomonadati</taxon>
        <taxon>Bacteroidota</taxon>
        <taxon>Bacteroidia</taxon>
        <taxon>Bacteroidales</taxon>
        <taxon>Dysgonomonadaceae</taxon>
        <taxon>Dysgonomonas</taxon>
    </lineage>
</organism>
<dbReference type="InterPro" id="IPR050386">
    <property type="entry name" value="Glycosyl_hydrolase_5"/>
</dbReference>
<dbReference type="GeneID" id="78081785"/>